<dbReference type="InterPro" id="IPR035669">
    <property type="entry name" value="SGNH_plant_lipase-like"/>
</dbReference>
<evidence type="ECO:0000256" key="6">
    <source>
        <dbReference type="ARBA" id="ARBA00022963"/>
    </source>
</evidence>
<dbReference type="GO" id="GO:0005576">
    <property type="term" value="C:extracellular region"/>
    <property type="evidence" value="ECO:0007669"/>
    <property type="project" value="UniProtKB-SubCell"/>
</dbReference>
<dbReference type="Proteomes" id="UP000623129">
    <property type="component" value="Unassembled WGS sequence"/>
</dbReference>
<evidence type="ECO:0000256" key="4">
    <source>
        <dbReference type="ARBA" id="ARBA00022729"/>
    </source>
</evidence>
<dbReference type="InterPro" id="IPR051238">
    <property type="entry name" value="GDSL_esterase/lipase"/>
</dbReference>
<keyword evidence="4" id="KW-0732">Signal</keyword>
<dbReference type="EMBL" id="SWLB01000006">
    <property type="protein sequence ID" value="KAF3337313.1"/>
    <property type="molecule type" value="Genomic_DNA"/>
</dbReference>
<evidence type="ECO:0000313" key="9">
    <source>
        <dbReference type="Proteomes" id="UP000623129"/>
    </source>
</evidence>
<dbReference type="GO" id="GO:0016042">
    <property type="term" value="P:lipid catabolic process"/>
    <property type="evidence" value="ECO:0007669"/>
    <property type="project" value="UniProtKB-KW"/>
</dbReference>
<evidence type="ECO:0000256" key="3">
    <source>
        <dbReference type="ARBA" id="ARBA00022525"/>
    </source>
</evidence>
<organism evidence="8 9">
    <name type="scientific">Carex littledalei</name>
    <dbReference type="NCBI Taxonomy" id="544730"/>
    <lineage>
        <taxon>Eukaryota</taxon>
        <taxon>Viridiplantae</taxon>
        <taxon>Streptophyta</taxon>
        <taxon>Embryophyta</taxon>
        <taxon>Tracheophyta</taxon>
        <taxon>Spermatophyta</taxon>
        <taxon>Magnoliopsida</taxon>
        <taxon>Liliopsida</taxon>
        <taxon>Poales</taxon>
        <taxon>Cyperaceae</taxon>
        <taxon>Cyperoideae</taxon>
        <taxon>Cariceae</taxon>
        <taxon>Carex</taxon>
        <taxon>Carex subgen. Euthyceras</taxon>
    </lineage>
</organism>
<dbReference type="Gene3D" id="3.40.50.1110">
    <property type="entry name" value="SGNH hydrolase"/>
    <property type="match status" value="2"/>
</dbReference>
<proteinExistence type="inferred from homology"/>
<comment type="caution">
    <text evidence="8">The sequence shown here is derived from an EMBL/GenBank/DDBJ whole genome shotgun (WGS) entry which is preliminary data.</text>
</comment>
<evidence type="ECO:0000313" key="8">
    <source>
        <dbReference type="EMBL" id="KAF3337313.1"/>
    </source>
</evidence>
<sequence length="456" mass="49719">MRLKITRNQRDGGGKVTLILVILGYLCLMNGAVLAAPQIPAIFAFGDSLIDNGNNNGLNSLAKSNYYPYGIDFYQGATGRFCNGKTVVDALCDLLKLPYIPAYITTGLNGTRLLGGINYASAAGGILDETGQYLGDRYSLNQQVLNFESNLDSIRAVLGTGRSYDQFLARSIAVMVFGSNDYINNYLLPSLYNSGYTYTPEQFANLLLNHYTRQILALYNVGLRKFLLAGVGPLGCIPNQRASGAAPRDRCVDQVNEMVRFFNEGLRLLVQQLNTDHPGAIFVYGNTYAAVGDILNNPATYGTSITFLLAGVGPLGCIPYQRASGASPPDRCVDRVNEMVGFFNEGLRLLVQQLKTNHPGAIFVYGNTYAAVGDILNNPATYGFNVLDHGCCGIGQNYQGQFTCLPLSSPCPNRTEYVFWDAFHPTESVNLILAQRAYTGNQTDVYPINVQQLAQL</sequence>
<dbReference type="FunFam" id="3.40.50.1110:FF:000003">
    <property type="entry name" value="GDSL esterase/lipase APG"/>
    <property type="match status" value="1"/>
</dbReference>
<accession>A0A833RKG8</accession>
<dbReference type="OrthoDB" id="1600564at2759"/>
<dbReference type="PANTHER" id="PTHR45650:SF8">
    <property type="entry name" value="GDSL ESTERASE_LIPASE"/>
    <property type="match status" value="1"/>
</dbReference>
<dbReference type="Pfam" id="PF00657">
    <property type="entry name" value="Lipase_GDSL"/>
    <property type="match status" value="2"/>
</dbReference>
<dbReference type="PANTHER" id="PTHR45650">
    <property type="entry name" value="GDSL-LIKE LIPASE/ACYLHYDROLASE-RELATED"/>
    <property type="match status" value="1"/>
</dbReference>
<reference evidence="8" key="1">
    <citation type="submission" date="2020-01" db="EMBL/GenBank/DDBJ databases">
        <title>Genome sequence of Kobresia littledalei, the first chromosome-level genome in the family Cyperaceae.</title>
        <authorList>
            <person name="Qu G."/>
        </authorList>
    </citation>
    <scope>NUCLEOTIDE SEQUENCE</scope>
    <source>
        <strain evidence="8">C.B.Clarke</strain>
        <tissue evidence="8">Leaf</tissue>
    </source>
</reference>
<dbReference type="CDD" id="cd01837">
    <property type="entry name" value="SGNH_plant_lipase_like"/>
    <property type="match status" value="1"/>
</dbReference>
<name>A0A833RKG8_9POAL</name>
<keyword evidence="3" id="KW-0964">Secreted</keyword>
<keyword evidence="9" id="KW-1185">Reference proteome</keyword>
<gene>
    <name evidence="8" type="ORF">FCM35_KLT17900</name>
</gene>
<keyword evidence="6" id="KW-0442">Lipid degradation</keyword>
<evidence type="ECO:0000256" key="1">
    <source>
        <dbReference type="ARBA" id="ARBA00004613"/>
    </source>
</evidence>
<comment type="similarity">
    <text evidence="2">Belongs to the 'GDSL' lipolytic enzyme family.</text>
</comment>
<dbReference type="AlphaFoldDB" id="A0A833RKG8"/>
<keyword evidence="5" id="KW-0378">Hydrolase</keyword>
<evidence type="ECO:0000256" key="5">
    <source>
        <dbReference type="ARBA" id="ARBA00022801"/>
    </source>
</evidence>
<dbReference type="GO" id="GO:0016788">
    <property type="term" value="F:hydrolase activity, acting on ester bonds"/>
    <property type="evidence" value="ECO:0007669"/>
    <property type="project" value="InterPro"/>
</dbReference>
<dbReference type="InterPro" id="IPR036514">
    <property type="entry name" value="SGNH_hydro_sf"/>
</dbReference>
<evidence type="ECO:0000256" key="7">
    <source>
        <dbReference type="ARBA" id="ARBA00023098"/>
    </source>
</evidence>
<keyword evidence="7" id="KW-0443">Lipid metabolism</keyword>
<comment type="subcellular location">
    <subcellularLocation>
        <location evidence="1">Secreted</location>
    </subcellularLocation>
</comment>
<evidence type="ECO:0000256" key="2">
    <source>
        <dbReference type="ARBA" id="ARBA00008668"/>
    </source>
</evidence>
<protein>
    <submittedName>
        <fullName evidence="8">GDSL esterase/lipase</fullName>
    </submittedName>
</protein>
<dbReference type="InterPro" id="IPR001087">
    <property type="entry name" value="GDSL"/>
</dbReference>